<name>A0A5J9VAI4_9POAL</name>
<proteinExistence type="predicted"/>
<dbReference type="InterPro" id="IPR006527">
    <property type="entry name" value="F-box-assoc_dom_typ1"/>
</dbReference>
<dbReference type="PANTHER" id="PTHR31672:SF13">
    <property type="entry name" value="F-BOX PROTEIN CPR30-LIKE"/>
    <property type="match status" value="1"/>
</dbReference>
<dbReference type="Gramene" id="TVU32955">
    <property type="protein sequence ID" value="TVU32955"/>
    <property type="gene ID" value="EJB05_24720"/>
</dbReference>
<feature type="non-terminal residue" evidence="2">
    <location>
        <position position="1"/>
    </location>
</feature>
<keyword evidence="3" id="KW-1185">Reference proteome</keyword>
<reference evidence="2 3" key="1">
    <citation type="journal article" date="2019" name="Sci. Rep.">
        <title>A high-quality genome of Eragrostis curvula grass provides insights into Poaceae evolution and supports new strategies to enhance forage quality.</title>
        <authorList>
            <person name="Carballo J."/>
            <person name="Santos B.A.C.M."/>
            <person name="Zappacosta D."/>
            <person name="Garbus I."/>
            <person name="Selva J.P."/>
            <person name="Gallo C.A."/>
            <person name="Diaz A."/>
            <person name="Albertini E."/>
            <person name="Caccamo M."/>
            <person name="Echenique V."/>
        </authorList>
    </citation>
    <scope>NUCLEOTIDE SEQUENCE [LARGE SCALE GENOMIC DNA]</scope>
    <source>
        <strain evidence="3">cv. Victoria</strain>
        <tissue evidence="2">Leaf</tissue>
    </source>
</reference>
<dbReference type="AlphaFoldDB" id="A0A5J9VAI4"/>
<feature type="domain" description="F-box associated beta-propeller type 1" evidence="1">
    <location>
        <begin position="58"/>
        <end position="262"/>
    </location>
</feature>
<gene>
    <name evidence="2" type="ORF">EJB05_24720</name>
</gene>
<evidence type="ECO:0000313" key="2">
    <source>
        <dbReference type="EMBL" id="TVU32955.1"/>
    </source>
</evidence>
<sequence>MHPSFLITPHTLDRVIPGEIWPTTFSTHFRFYQWQPGGNSKALPLVYDKDLAGEFSRVCYFAHCDGLVLAPTDTKLYLFNPATRDAVALPNDTRDVTQQQGGYYHSAAGLGLDPRTGKYKVVRSFYRKLDVCSNIYHMGMEVFTVGGATWREMERDPPYPVARWQTAVTVKGFMFWHMEKCHHERPPRGLLRLSLADEAFGVVDLPDSLDPALDDSFMLDVVNGEELWLTSRTSEAPPPGTVNIWAMSPMDVGSSRWQRRYTIYVSDVCHPMGLLPGGGGLLLWKGYALYRCDLEISEVTAECEMNGGVRYQGCRARKWKNLFRFNVRPYTESLVRITV</sequence>
<comment type="caution">
    <text evidence="2">The sequence shown here is derived from an EMBL/GenBank/DDBJ whole genome shotgun (WGS) entry which is preliminary data.</text>
</comment>
<dbReference type="InterPro" id="IPR017451">
    <property type="entry name" value="F-box-assoc_interact_dom"/>
</dbReference>
<dbReference type="Pfam" id="PF07734">
    <property type="entry name" value="FBA_1"/>
    <property type="match status" value="1"/>
</dbReference>
<accession>A0A5J9VAI4</accession>
<evidence type="ECO:0000313" key="3">
    <source>
        <dbReference type="Proteomes" id="UP000324897"/>
    </source>
</evidence>
<organism evidence="2 3">
    <name type="scientific">Eragrostis curvula</name>
    <name type="common">weeping love grass</name>
    <dbReference type="NCBI Taxonomy" id="38414"/>
    <lineage>
        <taxon>Eukaryota</taxon>
        <taxon>Viridiplantae</taxon>
        <taxon>Streptophyta</taxon>
        <taxon>Embryophyta</taxon>
        <taxon>Tracheophyta</taxon>
        <taxon>Spermatophyta</taxon>
        <taxon>Magnoliopsida</taxon>
        <taxon>Liliopsida</taxon>
        <taxon>Poales</taxon>
        <taxon>Poaceae</taxon>
        <taxon>PACMAD clade</taxon>
        <taxon>Chloridoideae</taxon>
        <taxon>Eragrostideae</taxon>
        <taxon>Eragrostidinae</taxon>
        <taxon>Eragrostis</taxon>
    </lineage>
</organism>
<evidence type="ECO:0000259" key="1">
    <source>
        <dbReference type="Pfam" id="PF07734"/>
    </source>
</evidence>
<dbReference type="EMBL" id="RWGY01000011">
    <property type="protein sequence ID" value="TVU32955.1"/>
    <property type="molecule type" value="Genomic_DNA"/>
</dbReference>
<dbReference type="NCBIfam" id="TIGR01640">
    <property type="entry name" value="F_box_assoc_1"/>
    <property type="match status" value="1"/>
</dbReference>
<protein>
    <recommendedName>
        <fullName evidence="1">F-box associated beta-propeller type 1 domain-containing protein</fullName>
    </recommendedName>
</protein>
<dbReference type="PANTHER" id="PTHR31672">
    <property type="entry name" value="BNACNNG10540D PROTEIN"/>
    <property type="match status" value="1"/>
</dbReference>
<dbReference type="InterPro" id="IPR050796">
    <property type="entry name" value="SCF_F-box_component"/>
</dbReference>
<dbReference type="Proteomes" id="UP000324897">
    <property type="component" value="Chromosome 1"/>
</dbReference>
<dbReference type="OrthoDB" id="630292at2759"/>